<name>A0AAV8WZ37_9CUCU</name>
<gene>
    <name evidence="9" type="ORF">NQ314_015154</name>
</gene>
<evidence type="ECO:0000256" key="3">
    <source>
        <dbReference type="ARBA" id="ARBA00009077"/>
    </source>
</evidence>
<dbReference type="Gene3D" id="3.40.640.10">
    <property type="entry name" value="Type I PLP-dependent aspartate aminotransferase-like (Major domain)"/>
    <property type="match status" value="1"/>
</dbReference>
<dbReference type="GO" id="GO:0019346">
    <property type="term" value="P:transsulfuration"/>
    <property type="evidence" value="ECO:0007669"/>
    <property type="project" value="InterPro"/>
</dbReference>
<evidence type="ECO:0000313" key="9">
    <source>
        <dbReference type="EMBL" id="KAJ8931885.1"/>
    </source>
</evidence>
<evidence type="ECO:0000256" key="1">
    <source>
        <dbReference type="ARBA" id="ARBA00001933"/>
    </source>
</evidence>
<dbReference type="Pfam" id="PF01053">
    <property type="entry name" value="Cys_Met_Meta_PP"/>
    <property type="match status" value="1"/>
</dbReference>
<dbReference type="InterPro" id="IPR000277">
    <property type="entry name" value="Cys/Met-Metab_PyrdxlP-dep_enz"/>
</dbReference>
<dbReference type="GO" id="GO:0004123">
    <property type="term" value="F:cystathionine gamma-lyase activity"/>
    <property type="evidence" value="ECO:0007669"/>
    <property type="project" value="TreeGrafter"/>
</dbReference>
<organism evidence="9 10">
    <name type="scientific">Rhamnusium bicolor</name>
    <dbReference type="NCBI Taxonomy" id="1586634"/>
    <lineage>
        <taxon>Eukaryota</taxon>
        <taxon>Metazoa</taxon>
        <taxon>Ecdysozoa</taxon>
        <taxon>Arthropoda</taxon>
        <taxon>Hexapoda</taxon>
        <taxon>Insecta</taxon>
        <taxon>Pterygota</taxon>
        <taxon>Neoptera</taxon>
        <taxon>Endopterygota</taxon>
        <taxon>Coleoptera</taxon>
        <taxon>Polyphaga</taxon>
        <taxon>Cucujiformia</taxon>
        <taxon>Chrysomeloidea</taxon>
        <taxon>Cerambycidae</taxon>
        <taxon>Lepturinae</taxon>
        <taxon>Rhagiini</taxon>
        <taxon>Rhamnusium</taxon>
    </lineage>
</organism>
<dbReference type="Proteomes" id="UP001162156">
    <property type="component" value="Unassembled WGS sequence"/>
</dbReference>
<accession>A0AAV8WZ37</accession>
<dbReference type="InterPro" id="IPR015421">
    <property type="entry name" value="PyrdxlP-dep_Trfase_major"/>
</dbReference>
<evidence type="ECO:0000256" key="5">
    <source>
        <dbReference type="ARBA" id="ARBA00022898"/>
    </source>
</evidence>
<comment type="similarity">
    <text evidence="3 8">Belongs to the trans-sulfuration enzymes family.</text>
</comment>
<dbReference type="PANTHER" id="PTHR11808:SF15">
    <property type="entry name" value="CYSTATHIONINE GAMMA-LYASE"/>
    <property type="match status" value="1"/>
</dbReference>
<dbReference type="GO" id="GO:0019343">
    <property type="term" value="P:cysteine biosynthetic process via cystathionine"/>
    <property type="evidence" value="ECO:0007669"/>
    <property type="project" value="TreeGrafter"/>
</dbReference>
<dbReference type="GO" id="GO:0030170">
    <property type="term" value="F:pyridoxal phosphate binding"/>
    <property type="evidence" value="ECO:0007669"/>
    <property type="project" value="InterPro"/>
</dbReference>
<dbReference type="EC" id="4.4.1.1" evidence="4"/>
<dbReference type="FunFam" id="3.40.640.10:FF:000009">
    <property type="entry name" value="Cystathionine gamma-synthase homolog"/>
    <property type="match status" value="1"/>
</dbReference>
<sequence length="435" mass="48885">MGEKAGFLPFPKSFETICMHHGQDPTQWKSKAVIPHIVPSTIFEIDDPTGPKEYIYSRVGNPTRSILESVLAAINKGRFGLCFSSGMSALTAILGLLKKDEHLICCEEISGDSHEVFKNIATNYGICTTFVDVTDINIVCKAIQPNTKLIWVENPSNATLKITDICSISKLAKENEILVGVDNTFLTPYLQRPLELGADIVMHSLTKYMNGHSDIIMGSLCVERQDLHKQLSLIQVVMGLVPSPIDCYQVIRGLKTLGLRMDQHHINSIIIAKFLDRNSVVEKVVHPGLRTHANYNVFKQQASGHSGILSFYIKGGLHESVEFIKCLPLRKLPEGSKAQCKYRKDMLFNYIKHHSSVILFAVPTLNKKLNELQNELREKDNYILIKKLDEKISNDLGAEAEQFIDNPNGHTEKNLNNMAERNNQILEEIPQGRIR</sequence>
<comment type="pathway">
    <text evidence="2">Amino-acid biosynthesis; L-cysteine biosynthesis; L-cysteine from L-homocysteine and L-serine: step 2/2.</text>
</comment>
<comment type="cofactor">
    <cofactor evidence="1 8">
        <name>pyridoxal 5'-phosphate</name>
        <dbReference type="ChEBI" id="CHEBI:597326"/>
    </cofactor>
</comment>
<dbReference type="EMBL" id="JANEYF010004209">
    <property type="protein sequence ID" value="KAJ8931885.1"/>
    <property type="molecule type" value="Genomic_DNA"/>
</dbReference>
<dbReference type="GO" id="GO:0005737">
    <property type="term" value="C:cytoplasm"/>
    <property type="evidence" value="ECO:0007669"/>
    <property type="project" value="TreeGrafter"/>
</dbReference>
<dbReference type="PANTHER" id="PTHR11808">
    <property type="entry name" value="TRANS-SULFURATION ENZYME FAMILY MEMBER"/>
    <property type="match status" value="1"/>
</dbReference>
<keyword evidence="10" id="KW-1185">Reference proteome</keyword>
<dbReference type="InterPro" id="IPR015422">
    <property type="entry name" value="PyrdxlP-dep_Trfase_small"/>
</dbReference>
<dbReference type="InterPro" id="IPR054542">
    <property type="entry name" value="Cys_met_metab_PP"/>
</dbReference>
<evidence type="ECO:0000256" key="2">
    <source>
        <dbReference type="ARBA" id="ARBA00005038"/>
    </source>
</evidence>
<protein>
    <recommendedName>
        <fullName evidence="4">cystathionine gamma-lyase</fullName>
        <ecNumber evidence="4">4.4.1.1</ecNumber>
    </recommendedName>
    <alternativeName>
        <fullName evidence="7">Gamma-cystathionase</fullName>
    </alternativeName>
</protein>
<evidence type="ECO:0000256" key="6">
    <source>
        <dbReference type="ARBA" id="ARBA00023192"/>
    </source>
</evidence>
<keyword evidence="6" id="KW-0198">Cysteine biosynthesis</keyword>
<dbReference type="SUPFAM" id="SSF53383">
    <property type="entry name" value="PLP-dependent transferases"/>
    <property type="match status" value="1"/>
</dbReference>
<dbReference type="InterPro" id="IPR015424">
    <property type="entry name" value="PyrdxlP-dep_Trfase"/>
</dbReference>
<reference evidence="9" key="1">
    <citation type="journal article" date="2023" name="Insect Mol. Biol.">
        <title>Genome sequencing provides insights into the evolution of gene families encoding plant cell wall-degrading enzymes in longhorned beetles.</title>
        <authorList>
            <person name="Shin N.R."/>
            <person name="Okamura Y."/>
            <person name="Kirsch R."/>
            <person name="Pauchet Y."/>
        </authorList>
    </citation>
    <scope>NUCLEOTIDE SEQUENCE</scope>
    <source>
        <strain evidence="9">RBIC_L_NR</strain>
    </source>
</reference>
<keyword evidence="6" id="KW-0028">Amino-acid biosynthesis</keyword>
<evidence type="ECO:0000256" key="8">
    <source>
        <dbReference type="RuleBase" id="RU362118"/>
    </source>
</evidence>
<evidence type="ECO:0000256" key="4">
    <source>
        <dbReference type="ARBA" id="ARBA00012085"/>
    </source>
</evidence>
<dbReference type="PROSITE" id="PS00868">
    <property type="entry name" value="CYS_MET_METAB_PP"/>
    <property type="match status" value="1"/>
</dbReference>
<dbReference type="AlphaFoldDB" id="A0AAV8WZ37"/>
<proteinExistence type="inferred from homology"/>
<evidence type="ECO:0000256" key="7">
    <source>
        <dbReference type="ARBA" id="ARBA00029853"/>
    </source>
</evidence>
<evidence type="ECO:0000313" key="10">
    <source>
        <dbReference type="Proteomes" id="UP001162156"/>
    </source>
</evidence>
<keyword evidence="5 8" id="KW-0663">Pyridoxal phosphate</keyword>
<comment type="caution">
    <text evidence="9">The sequence shown here is derived from an EMBL/GenBank/DDBJ whole genome shotgun (WGS) entry which is preliminary data.</text>
</comment>
<dbReference type="Gene3D" id="3.90.1150.10">
    <property type="entry name" value="Aspartate Aminotransferase, domain 1"/>
    <property type="match status" value="1"/>
</dbReference>